<evidence type="ECO:0000313" key="3">
    <source>
        <dbReference type="Proteomes" id="UP000321261"/>
    </source>
</evidence>
<dbReference type="InterPro" id="IPR021401">
    <property type="entry name" value="DUF3040"/>
</dbReference>
<accession>A0A561SXG1</accession>
<keyword evidence="1" id="KW-0472">Membrane</keyword>
<organism evidence="2 3">
    <name type="scientific">Pseudonocardia hierapolitana</name>
    <dbReference type="NCBI Taxonomy" id="1128676"/>
    <lineage>
        <taxon>Bacteria</taxon>
        <taxon>Bacillati</taxon>
        <taxon>Actinomycetota</taxon>
        <taxon>Actinomycetes</taxon>
        <taxon>Pseudonocardiales</taxon>
        <taxon>Pseudonocardiaceae</taxon>
        <taxon>Pseudonocardia</taxon>
    </lineage>
</organism>
<keyword evidence="3" id="KW-1185">Reference proteome</keyword>
<dbReference type="AlphaFoldDB" id="A0A561SXG1"/>
<feature type="transmembrane region" description="Helical" evidence="1">
    <location>
        <begin position="61"/>
        <end position="78"/>
    </location>
</feature>
<evidence type="ECO:0000313" key="2">
    <source>
        <dbReference type="EMBL" id="TWF79531.1"/>
    </source>
</evidence>
<gene>
    <name evidence="2" type="ORF">FHX44_115464</name>
</gene>
<keyword evidence="1" id="KW-0812">Transmembrane</keyword>
<sequence length="94" mass="10277">MNRQEHRALRAIERNLAVEDPRLAELLRTYGKSRWSRIGHYAGWIAVPFTLLGFVLGDGLLLLTAALLVSGAVLGWALRPGQGPGSGGSTRRNR</sequence>
<feature type="transmembrane region" description="Helical" evidence="1">
    <location>
        <begin position="38"/>
        <end position="55"/>
    </location>
</feature>
<proteinExistence type="predicted"/>
<dbReference type="Proteomes" id="UP000321261">
    <property type="component" value="Unassembled WGS sequence"/>
</dbReference>
<name>A0A561SXG1_9PSEU</name>
<reference evidence="2 3" key="1">
    <citation type="submission" date="2019-06" db="EMBL/GenBank/DDBJ databases">
        <title>Sequencing the genomes of 1000 actinobacteria strains.</title>
        <authorList>
            <person name="Klenk H.-P."/>
        </authorList>
    </citation>
    <scope>NUCLEOTIDE SEQUENCE [LARGE SCALE GENOMIC DNA]</scope>
    <source>
        <strain evidence="2 3">DSM 45671</strain>
    </source>
</reference>
<dbReference type="RefSeq" id="WP_147258375.1">
    <property type="nucleotide sequence ID" value="NZ_VIWU01000001.1"/>
</dbReference>
<keyword evidence="1" id="KW-1133">Transmembrane helix</keyword>
<comment type="caution">
    <text evidence="2">The sequence shown here is derived from an EMBL/GenBank/DDBJ whole genome shotgun (WGS) entry which is preliminary data.</text>
</comment>
<dbReference type="EMBL" id="VIWU01000001">
    <property type="protein sequence ID" value="TWF79531.1"/>
    <property type="molecule type" value="Genomic_DNA"/>
</dbReference>
<evidence type="ECO:0000256" key="1">
    <source>
        <dbReference type="SAM" id="Phobius"/>
    </source>
</evidence>
<protein>
    <submittedName>
        <fullName evidence="2">DUF3040 family protein</fullName>
    </submittedName>
</protein>
<dbReference type="OrthoDB" id="3701255at2"/>
<dbReference type="Pfam" id="PF11239">
    <property type="entry name" value="DUF3040"/>
    <property type="match status" value="1"/>
</dbReference>